<feature type="chain" id="PRO_5040253956" description="Phytocyanin domain-containing protein" evidence="1">
    <location>
        <begin position="20"/>
        <end position="184"/>
    </location>
</feature>
<keyword evidence="3" id="KW-1185">Reference proteome</keyword>
<name>A0A9P6UWG4_9FUNG</name>
<evidence type="ECO:0000313" key="3">
    <source>
        <dbReference type="Proteomes" id="UP000738325"/>
    </source>
</evidence>
<comment type="caution">
    <text evidence="2">The sequence shown here is derived from an EMBL/GenBank/DDBJ whole genome shotgun (WGS) entry which is preliminary data.</text>
</comment>
<evidence type="ECO:0000313" key="2">
    <source>
        <dbReference type="EMBL" id="KAG0322725.1"/>
    </source>
</evidence>
<organism evidence="2 3">
    <name type="scientific">Dissophora globulifera</name>
    <dbReference type="NCBI Taxonomy" id="979702"/>
    <lineage>
        <taxon>Eukaryota</taxon>
        <taxon>Fungi</taxon>
        <taxon>Fungi incertae sedis</taxon>
        <taxon>Mucoromycota</taxon>
        <taxon>Mortierellomycotina</taxon>
        <taxon>Mortierellomycetes</taxon>
        <taxon>Mortierellales</taxon>
        <taxon>Mortierellaceae</taxon>
        <taxon>Dissophora</taxon>
    </lineage>
</organism>
<evidence type="ECO:0000256" key="1">
    <source>
        <dbReference type="SAM" id="SignalP"/>
    </source>
</evidence>
<sequence length="184" mass="18479">MRLDTTALVLVALAAPALAAQTWDVGFSNNTFDPQIINIAPGDTVRWPNTDGADHAIVQTTAGNQTCTSQPGGFNSGTKTNGQAYERTFSTNGTINYKDGVGANCLKGAVGTINIGAAANGTQPGVNTSRSFYPTATAPAARTATAAPIATSAPSTPSSAAHGASAQSSIFMVVAGFIGAFVAL</sequence>
<dbReference type="Proteomes" id="UP000738325">
    <property type="component" value="Unassembled WGS sequence"/>
</dbReference>
<dbReference type="InterPro" id="IPR008972">
    <property type="entry name" value="Cupredoxin"/>
</dbReference>
<dbReference type="Gene3D" id="2.60.40.420">
    <property type="entry name" value="Cupredoxins - blue copper proteins"/>
    <property type="match status" value="1"/>
</dbReference>
<accession>A0A9P6UWG4</accession>
<protein>
    <recommendedName>
        <fullName evidence="4">Phytocyanin domain-containing protein</fullName>
    </recommendedName>
</protein>
<dbReference type="EMBL" id="JAAAIP010000203">
    <property type="protein sequence ID" value="KAG0322725.1"/>
    <property type="molecule type" value="Genomic_DNA"/>
</dbReference>
<reference evidence="2" key="1">
    <citation type="journal article" date="2020" name="Fungal Divers.">
        <title>Resolving the Mortierellaceae phylogeny through synthesis of multi-gene phylogenetics and phylogenomics.</title>
        <authorList>
            <person name="Vandepol N."/>
            <person name="Liber J."/>
            <person name="Desiro A."/>
            <person name="Na H."/>
            <person name="Kennedy M."/>
            <person name="Barry K."/>
            <person name="Grigoriev I.V."/>
            <person name="Miller A.N."/>
            <person name="O'Donnell K."/>
            <person name="Stajich J.E."/>
            <person name="Bonito G."/>
        </authorList>
    </citation>
    <scope>NUCLEOTIDE SEQUENCE</scope>
    <source>
        <strain evidence="2">REB-010B</strain>
    </source>
</reference>
<feature type="signal peptide" evidence="1">
    <location>
        <begin position="1"/>
        <end position="19"/>
    </location>
</feature>
<proteinExistence type="predicted"/>
<dbReference type="AlphaFoldDB" id="A0A9P6UWG4"/>
<gene>
    <name evidence="2" type="ORF">BGZ99_003163</name>
</gene>
<evidence type="ECO:0008006" key="4">
    <source>
        <dbReference type="Google" id="ProtNLM"/>
    </source>
</evidence>
<dbReference type="OrthoDB" id="2436418at2759"/>
<keyword evidence="1" id="KW-0732">Signal</keyword>
<dbReference type="SUPFAM" id="SSF49503">
    <property type="entry name" value="Cupredoxins"/>
    <property type="match status" value="1"/>
</dbReference>